<organism evidence="2 3">
    <name type="scientific">Populus alba x Populus x berolinensis</name>
    <dbReference type="NCBI Taxonomy" id="444605"/>
    <lineage>
        <taxon>Eukaryota</taxon>
        <taxon>Viridiplantae</taxon>
        <taxon>Streptophyta</taxon>
        <taxon>Embryophyta</taxon>
        <taxon>Tracheophyta</taxon>
        <taxon>Spermatophyta</taxon>
        <taxon>Magnoliopsida</taxon>
        <taxon>eudicotyledons</taxon>
        <taxon>Gunneridae</taxon>
        <taxon>Pentapetalae</taxon>
        <taxon>rosids</taxon>
        <taxon>fabids</taxon>
        <taxon>Malpighiales</taxon>
        <taxon>Salicaceae</taxon>
        <taxon>Saliceae</taxon>
        <taxon>Populus</taxon>
    </lineage>
</organism>
<reference evidence="2 3" key="1">
    <citation type="journal article" date="2023" name="Mol. Ecol. Resour.">
        <title>Chromosome-level genome assembly of a triploid poplar Populus alba 'Berolinensis'.</title>
        <authorList>
            <person name="Chen S."/>
            <person name="Yu Y."/>
            <person name="Wang X."/>
            <person name="Wang S."/>
            <person name="Zhang T."/>
            <person name="Zhou Y."/>
            <person name="He R."/>
            <person name="Meng N."/>
            <person name="Wang Y."/>
            <person name="Liu W."/>
            <person name="Liu Z."/>
            <person name="Liu J."/>
            <person name="Guo Q."/>
            <person name="Huang H."/>
            <person name="Sederoff R.R."/>
            <person name="Wang G."/>
            <person name="Qu G."/>
            <person name="Chen S."/>
        </authorList>
    </citation>
    <scope>NUCLEOTIDE SEQUENCE [LARGE SCALE GENOMIC DNA]</scope>
    <source>
        <strain evidence="2">SC-2020</strain>
    </source>
</reference>
<comment type="caution">
    <text evidence="2">The sequence shown here is derived from an EMBL/GenBank/DDBJ whole genome shotgun (WGS) entry which is preliminary data.</text>
</comment>
<sequence length="319" mass="36578">MDRCYSPSSSSSTQGGHGSGDHDQTPSSLRKRWLLRAREQRCRLYIMRRNTTSVNTNNNTQLITYLTCQWPCTPCLLNASTTLGLQNHMKIKALNYEYDRDFWVEISDHGMKARKRQPLIHLERRTEDLWGIEYRHRPIFGRELQKKEFELLNFLANPRTSPEELHHSKVGHLKIQKQLVEACPFLAMRASALLFQIILRNIEIKDISVEINTDALCLLQISQLTMGLPCRACSKHSNLCRTWVLTVARCEFNAYLTLWGCRLARSSLGDPMLERFSGSYDSILFGPCPLVIPLCFISNPTNYSTIACLIVSVPMLSLI</sequence>
<accession>A0AAD6W516</accession>
<name>A0AAD6W516_9ROSI</name>
<evidence type="ECO:0000313" key="2">
    <source>
        <dbReference type="EMBL" id="KAJ6999480.1"/>
    </source>
</evidence>
<dbReference type="Proteomes" id="UP001164929">
    <property type="component" value="Chromosome 4"/>
</dbReference>
<keyword evidence="3" id="KW-1185">Reference proteome</keyword>
<evidence type="ECO:0000256" key="1">
    <source>
        <dbReference type="SAM" id="MobiDB-lite"/>
    </source>
</evidence>
<dbReference type="EMBL" id="JAQIZT010000004">
    <property type="protein sequence ID" value="KAJ6999480.1"/>
    <property type="molecule type" value="Genomic_DNA"/>
</dbReference>
<protein>
    <submittedName>
        <fullName evidence="2">Uncharacterized protein</fullName>
    </submittedName>
</protein>
<gene>
    <name evidence="2" type="ORF">NC653_010249</name>
</gene>
<dbReference type="AlphaFoldDB" id="A0AAD6W516"/>
<proteinExistence type="predicted"/>
<feature type="region of interest" description="Disordered" evidence="1">
    <location>
        <begin position="1"/>
        <end position="28"/>
    </location>
</feature>
<evidence type="ECO:0000313" key="3">
    <source>
        <dbReference type="Proteomes" id="UP001164929"/>
    </source>
</evidence>